<dbReference type="InterPro" id="IPR003661">
    <property type="entry name" value="HisK_dim/P_dom"/>
</dbReference>
<dbReference type="PROSITE" id="PS50283">
    <property type="entry name" value="NA_SOLUT_SYMP_3"/>
    <property type="match status" value="1"/>
</dbReference>
<dbReference type="Gene3D" id="1.20.1730.10">
    <property type="entry name" value="Sodium/glucose cotransporter"/>
    <property type="match status" value="1"/>
</dbReference>
<dbReference type="NCBIfam" id="NF041832">
    <property type="entry name" value="near_NosP_CTERM"/>
    <property type="match status" value="1"/>
</dbReference>
<keyword evidence="9 13" id="KW-1133">Transmembrane helix</keyword>
<proteinExistence type="inferred from homology"/>
<dbReference type="EMBL" id="QJJK01000004">
    <property type="protein sequence ID" value="PXW60052.1"/>
    <property type="molecule type" value="Genomic_DNA"/>
</dbReference>
<feature type="transmembrane region" description="Helical" evidence="13">
    <location>
        <begin position="116"/>
        <end position="134"/>
    </location>
</feature>
<comment type="subcellular location">
    <subcellularLocation>
        <location evidence="2">Membrane</location>
        <topology evidence="2">Multi-pass membrane protein</topology>
    </subcellularLocation>
</comment>
<dbReference type="Gene3D" id="1.10.287.130">
    <property type="match status" value="1"/>
</dbReference>
<evidence type="ECO:0000256" key="10">
    <source>
        <dbReference type="ARBA" id="ARBA00023136"/>
    </source>
</evidence>
<dbReference type="GO" id="GO:0009927">
    <property type="term" value="F:histidine phosphotransfer kinase activity"/>
    <property type="evidence" value="ECO:0007669"/>
    <property type="project" value="TreeGrafter"/>
</dbReference>
<dbReference type="PANTHER" id="PTHR43047">
    <property type="entry name" value="TWO-COMPONENT HISTIDINE PROTEIN KINASE"/>
    <property type="match status" value="1"/>
</dbReference>
<name>A0A2V3UKM0_9HYPH</name>
<keyword evidence="7 13" id="KW-0812">Transmembrane</keyword>
<dbReference type="Pfam" id="PF00512">
    <property type="entry name" value="HisKA"/>
    <property type="match status" value="1"/>
</dbReference>
<dbReference type="InterPro" id="IPR001789">
    <property type="entry name" value="Sig_transdc_resp-reg_receiver"/>
</dbReference>
<evidence type="ECO:0000256" key="11">
    <source>
        <dbReference type="PROSITE-ProRule" id="PRU00169"/>
    </source>
</evidence>
<dbReference type="InterPro" id="IPR038377">
    <property type="entry name" value="Na/Glc_symporter_sf"/>
</dbReference>
<feature type="transmembrane region" description="Helical" evidence="13">
    <location>
        <begin position="286"/>
        <end position="310"/>
    </location>
</feature>
<evidence type="ECO:0000256" key="13">
    <source>
        <dbReference type="SAM" id="Phobius"/>
    </source>
</evidence>
<dbReference type="Gene3D" id="3.30.450.20">
    <property type="entry name" value="PAS domain"/>
    <property type="match status" value="1"/>
</dbReference>
<keyword evidence="8" id="KW-0418">Kinase</keyword>
<evidence type="ECO:0000256" key="2">
    <source>
        <dbReference type="ARBA" id="ARBA00004141"/>
    </source>
</evidence>
<feature type="transmembrane region" description="Helical" evidence="13">
    <location>
        <begin position="248"/>
        <end position="265"/>
    </location>
</feature>
<dbReference type="GO" id="GO:0005886">
    <property type="term" value="C:plasma membrane"/>
    <property type="evidence" value="ECO:0007669"/>
    <property type="project" value="TreeGrafter"/>
</dbReference>
<evidence type="ECO:0000256" key="8">
    <source>
        <dbReference type="ARBA" id="ARBA00022777"/>
    </source>
</evidence>
<dbReference type="SMART" id="SM00448">
    <property type="entry name" value="REC"/>
    <property type="match status" value="1"/>
</dbReference>
<dbReference type="PRINTS" id="PR00344">
    <property type="entry name" value="BCTRLSENSOR"/>
</dbReference>
<dbReference type="OrthoDB" id="9764438at2"/>
<dbReference type="InterPro" id="IPR001734">
    <property type="entry name" value="Na/solute_symporter"/>
</dbReference>
<feature type="transmembrane region" description="Helical" evidence="13">
    <location>
        <begin position="160"/>
        <end position="182"/>
    </location>
</feature>
<dbReference type="CDD" id="cd00075">
    <property type="entry name" value="HATPase"/>
    <property type="match status" value="1"/>
</dbReference>
<dbReference type="SMART" id="SM00387">
    <property type="entry name" value="HATPase_c"/>
    <property type="match status" value="1"/>
</dbReference>
<keyword evidence="10 13" id="KW-0472">Membrane</keyword>
<dbReference type="RefSeq" id="WP_110374404.1">
    <property type="nucleotide sequence ID" value="NZ_CAKNFM010000006.1"/>
</dbReference>
<dbReference type="Gene3D" id="3.40.50.2300">
    <property type="match status" value="1"/>
</dbReference>
<dbReference type="Proteomes" id="UP000248021">
    <property type="component" value="Unassembled WGS sequence"/>
</dbReference>
<comment type="similarity">
    <text evidence="3">Belongs to the sodium:solute symporter (SSF) (TC 2.A.21) family.</text>
</comment>
<feature type="transmembrane region" description="Helical" evidence="13">
    <location>
        <begin position="40"/>
        <end position="61"/>
    </location>
</feature>
<feature type="transmembrane region" description="Helical" evidence="13">
    <location>
        <begin position="67"/>
        <end position="88"/>
    </location>
</feature>
<keyword evidence="12" id="KW-0175">Coiled coil</keyword>
<dbReference type="InterPro" id="IPR004358">
    <property type="entry name" value="Sig_transdc_His_kin-like_C"/>
</dbReference>
<evidence type="ECO:0000313" key="14">
    <source>
        <dbReference type="EMBL" id="PXW60052.1"/>
    </source>
</evidence>
<evidence type="ECO:0000256" key="9">
    <source>
        <dbReference type="ARBA" id="ARBA00022989"/>
    </source>
</evidence>
<dbReference type="CDD" id="cd10322">
    <property type="entry name" value="SLC5sbd"/>
    <property type="match status" value="1"/>
</dbReference>
<comment type="caution">
    <text evidence="14">The sequence shown here is derived from an EMBL/GenBank/DDBJ whole genome shotgun (WGS) entry which is preliminary data.</text>
</comment>
<dbReference type="AlphaFoldDB" id="A0A2V3UKM0"/>
<dbReference type="InterPro" id="IPR011006">
    <property type="entry name" value="CheY-like_superfamily"/>
</dbReference>
<reference evidence="14 15" key="1">
    <citation type="submission" date="2018-05" db="EMBL/GenBank/DDBJ databases">
        <title>Genomic Encyclopedia of Type Strains, Phase IV (KMG-IV): sequencing the most valuable type-strain genomes for metagenomic binning, comparative biology and taxonomic classification.</title>
        <authorList>
            <person name="Goeker M."/>
        </authorList>
    </citation>
    <scope>NUCLEOTIDE SEQUENCE [LARGE SCALE GENOMIC DNA]</scope>
    <source>
        <strain evidence="14 15">DSM 6462</strain>
    </source>
</reference>
<dbReference type="InterPro" id="IPR003594">
    <property type="entry name" value="HATPase_dom"/>
</dbReference>
<feature type="modified residue" description="4-aspartylphosphate" evidence="11">
    <location>
        <position position="1120"/>
    </location>
</feature>
<evidence type="ECO:0000256" key="4">
    <source>
        <dbReference type="ARBA" id="ARBA00012438"/>
    </source>
</evidence>
<evidence type="ECO:0000256" key="3">
    <source>
        <dbReference type="ARBA" id="ARBA00006434"/>
    </source>
</evidence>
<dbReference type="InterPro" id="IPR005467">
    <property type="entry name" value="His_kinase_dom"/>
</dbReference>
<evidence type="ECO:0000313" key="15">
    <source>
        <dbReference type="Proteomes" id="UP000248021"/>
    </source>
</evidence>
<protein>
    <recommendedName>
        <fullName evidence="4">histidine kinase</fullName>
        <ecNumber evidence="4">2.7.13.3</ecNumber>
    </recommendedName>
</protein>
<dbReference type="GO" id="GO:0000155">
    <property type="term" value="F:phosphorelay sensor kinase activity"/>
    <property type="evidence" value="ECO:0007669"/>
    <property type="project" value="InterPro"/>
</dbReference>
<sequence length="1193" mass="128385">MIADWAVVLSALVYLSGLFAVARAGTLFGKGLMVGRPGALIYALALAVYCTSWTFFGGVGLAERSGLDFLTIYIGPILVIGLGSRLVMHIVRLAKAQNITTIADFVAARYGKDDRIAAFVTLIAVVGTVPYIALQLKAVSNSLTAFLEASRITGLSTSTMIFGDLAFVVACVLATFSVAFGTRHIDATRPQNGLVLAIAAESVVKLIAFLTVGLFVSYWMFDGVADIFNRIGSLQHAHSVTEGTSPPLPFLTMVLLSSIAALLLPRQFHMTIVENRNLRDVRTASWLFPLYLVLINLFVVPLAAAGQLLFQPGTIDHDMTVLALPLSVNAGGIALIAFIGGLSAATAMVIVDSVALAIMISNDLVMPFVLRRRGWLRQRGADRGSLLQNAMRDSAGTMGDLGTFVLTTRRIAIVTIIFFGYAYFRMAGEAQLAAIGFLSFAAVAQIAPAFFGGLFWRRGTARGAGAGLVAGFGVWLYTLLLPSLAPTGGLAAALIAEGPFGIAALKPTALFGTDLPQLTHGVLWSLAINIAAYIGFSFMRPASVMETLQAQVFTSKNHLSTPALTQNLRLRRSAVSVAELRATVARYLGTERAERAFASFTTARGAPLSDDSEADLHLLRQTEHLLASAIGAASSRLVLSLLLRRNVSASAALKLLDDASAAIQYNRDLLQHGLDHASQGITIFDKDLRLMGWNRAFCDIYNLPPYLMRVGVGLDEIVRSNIARGAYGDGHPEQLLAARIESLMGDRAPVRLKLFPSGNVIEIRSNRLPDGGIVTTYADITDTVATEEELARANETLERRVKERTEELERLNQELSRAKGEAEDANASKTRFLAAASHDILQPLNAARLYATALAERDRREGDPSLAENVQASLDTVEEILTALLDIARLDAGALKAELSNFRIDDLLVPIQREFELMAEEKGIALTVVRSSLAVRTDRRLMRRLLQNFVSNAVKYTPAGRVLVGCRRTGHGTVRIEVWDTGPGIPTSQHRIIFREFQRLDAAHMARGLGLGLSIVERIARVLGHAVTLKSVPGRGSVFAVELPISDKVPATTPTQDITAPSFGTLENLSILAIDNEPVVADGMRVLFSSWGCRVATAAGLAEAEALVADGFVPAVLVADYHLDDGEGIAAILALRRRLGRALPAVLVTADRSPEVRERARATGIHVLEKPLKPAALRALFVHWQSTPDIAAE</sequence>
<comment type="catalytic activity">
    <reaction evidence="1">
        <text>ATP + protein L-histidine = ADP + protein N-phospho-L-histidine.</text>
        <dbReference type="EC" id="2.7.13.3"/>
    </reaction>
</comment>
<dbReference type="Gene3D" id="3.30.565.10">
    <property type="entry name" value="Histidine kinase-like ATPase, C-terminal domain"/>
    <property type="match status" value="1"/>
</dbReference>
<evidence type="ECO:0000256" key="6">
    <source>
        <dbReference type="ARBA" id="ARBA00022679"/>
    </source>
</evidence>
<feature type="transmembrane region" description="Helical" evidence="13">
    <location>
        <begin position="330"/>
        <end position="358"/>
    </location>
</feature>
<dbReference type="SUPFAM" id="SSF52172">
    <property type="entry name" value="CheY-like"/>
    <property type="match status" value="1"/>
</dbReference>
<gene>
    <name evidence="14" type="ORF">C7450_104103</name>
</gene>
<dbReference type="Pfam" id="PF12860">
    <property type="entry name" value="PAS_7"/>
    <property type="match status" value="1"/>
</dbReference>
<dbReference type="Pfam" id="PF00072">
    <property type="entry name" value="Response_reg"/>
    <property type="match status" value="1"/>
</dbReference>
<keyword evidence="6" id="KW-0808">Transferase</keyword>
<dbReference type="InterPro" id="IPR036097">
    <property type="entry name" value="HisK_dim/P_sf"/>
</dbReference>
<dbReference type="GO" id="GO:0022857">
    <property type="term" value="F:transmembrane transporter activity"/>
    <property type="evidence" value="ECO:0007669"/>
    <property type="project" value="InterPro"/>
</dbReference>
<dbReference type="EC" id="2.7.13.3" evidence="4"/>
<keyword evidence="5 11" id="KW-0597">Phosphoprotein</keyword>
<dbReference type="SUPFAM" id="SSF55874">
    <property type="entry name" value="ATPase domain of HSP90 chaperone/DNA topoisomerase II/histidine kinase"/>
    <property type="match status" value="1"/>
</dbReference>
<feature type="transmembrane region" description="Helical" evidence="13">
    <location>
        <begin position="401"/>
        <end position="424"/>
    </location>
</feature>
<feature type="transmembrane region" description="Helical" evidence="13">
    <location>
        <begin position="430"/>
        <end position="456"/>
    </location>
</feature>
<evidence type="ECO:0000256" key="12">
    <source>
        <dbReference type="SAM" id="Coils"/>
    </source>
</evidence>
<feature type="coiled-coil region" evidence="12">
    <location>
        <begin position="787"/>
        <end position="828"/>
    </location>
</feature>
<dbReference type="FunFam" id="1.10.287.130:FF:000063">
    <property type="entry name" value="Hybrid sensor histidine kinase/response regulator"/>
    <property type="match status" value="1"/>
</dbReference>
<dbReference type="CDD" id="cd00082">
    <property type="entry name" value="HisKA"/>
    <property type="match status" value="1"/>
</dbReference>
<dbReference type="SMART" id="SM00388">
    <property type="entry name" value="HisKA"/>
    <property type="match status" value="1"/>
</dbReference>
<dbReference type="FunFam" id="3.30.565.10:FF:000049">
    <property type="entry name" value="Two-component sensor histidine kinase"/>
    <property type="match status" value="1"/>
</dbReference>
<dbReference type="SUPFAM" id="SSF47384">
    <property type="entry name" value="Homodimeric domain of signal transducing histidine kinase"/>
    <property type="match status" value="1"/>
</dbReference>
<dbReference type="SUPFAM" id="SSF55785">
    <property type="entry name" value="PYP-like sensor domain (PAS domain)"/>
    <property type="match status" value="1"/>
</dbReference>
<dbReference type="InterPro" id="IPR035965">
    <property type="entry name" value="PAS-like_dom_sf"/>
</dbReference>
<feature type="transmembrane region" description="Helical" evidence="13">
    <location>
        <begin position="6"/>
        <end position="28"/>
    </location>
</feature>
<keyword evidence="15" id="KW-1185">Reference proteome</keyword>
<feature type="transmembrane region" description="Helical" evidence="13">
    <location>
        <begin position="194"/>
        <end position="221"/>
    </location>
</feature>
<feature type="transmembrane region" description="Helical" evidence="13">
    <location>
        <begin position="463"/>
        <end position="484"/>
    </location>
</feature>
<evidence type="ECO:0000256" key="7">
    <source>
        <dbReference type="ARBA" id="ARBA00022692"/>
    </source>
</evidence>
<dbReference type="PANTHER" id="PTHR43047:SF9">
    <property type="entry name" value="HISTIDINE KINASE"/>
    <property type="match status" value="1"/>
</dbReference>
<accession>A0A2V3UKM0</accession>
<evidence type="ECO:0000256" key="1">
    <source>
        <dbReference type="ARBA" id="ARBA00000085"/>
    </source>
</evidence>
<dbReference type="PROSITE" id="PS50110">
    <property type="entry name" value="RESPONSE_REGULATORY"/>
    <property type="match status" value="1"/>
</dbReference>
<dbReference type="PROSITE" id="PS50109">
    <property type="entry name" value="HIS_KIN"/>
    <property type="match status" value="1"/>
</dbReference>
<organism evidence="14 15">
    <name type="scientific">Chelatococcus asaccharovorans</name>
    <dbReference type="NCBI Taxonomy" id="28210"/>
    <lineage>
        <taxon>Bacteria</taxon>
        <taxon>Pseudomonadati</taxon>
        <taxon>Pseudomonadota</taxon>
        <taxon>Alphaproteobacteria</taxon>
        <taxon>Hyphomicrobiales</taxon>
        <taxon>Chelatococcaceae</taxon>
        <taxon>Chelatococcus</taxon>
    </lineage>
</organism>
<evidence type="ECO:0000256" key="5">
    <source>
        <dbReference type="ARBA" id="ARBA00022553"/>
    </source>
</evidence>
<dbReference type="InterPro" id="IPR036890">
    <property type="entry name" value="HATPase_C_sf"/>
</dbReference>
<dbReference type="Pfam" id="PF02518">
    <property type="entry name" value="HATPase_c"/>
    <property type="match status" value="1"/>
</dbReference>